<dbReference type="InterPro" id="IPR018274">
    <property type="entry name" value="PEP_util_AS"/>
</dbReference>
<accession>A0A1G1XT21</accession>
<sequence>MRDSFKLIRGSLSRDWVNYSASAVPLFLNLTAYSGFVMKKIIGYGYRGFLFIYQDGYGEMNYLTSDFKRIWNTIKRNISNDKNYLKKIKEKYNSLCDNYKQFCLEYNWANLRKIDDNELLNIFKNCCWAQVNAGGVAHILDAVSIEAEKEFRKMLFEELENKKDFNKYFPILIAPSKLSFVIQEEKDLLKISKYPIGARKKLLQQHYKKYFWIQNSYAGPANLSIRSFQNRLRNLKSFNSDDYSKKKKLIKKLKLSKKLVMFIKLIDFCMVWQDERKANILKSISYLAYTLKEISERLNIRFNLLYHICALEAISLKSFSEINKLVDELKIRSKGAMVLMVTNKEYIISGKQFKIISNIYKKTFKAAKIGDEIIGLVANGGTAIGPVKICKTISDVSKVKKGDILVTGMTRPEFLPAIKNAAAIVTDEGGITSHAAIIARELGIPAVIGTRVATRVLRDGMTVEVKADHGLIKKL</sequence>
<dbReference type="PANTHER" id="PTHR43030:SF1">
    <property type="entry name" value="PHOSPHOENOLPYRUVATE SYNTHASE"/>
    <property type="match status" value="1"/>
</dbReference>
<protein>
    <recommendedName>
        <fullName evidence="4">PEP-utilising enzyme mobile domain-containing protein</fullName>
    </recommendedName>
</protein>
<evidence type="ECO:0000313" key="5">
    <source>
        <dbReference type="EMBL" id="OGY43121.1"/>
    </source>
</evidence>
<name>A0A1G1XT21_9BACT</name>
<evidence type="ECO:0000256" key="3">
    <source>
        <dbReference type="ARBA" id="ARBA00022840"/>
    </source>
</evidence>
<dbReference type="STRING" id="1797533.A2731_03490"/>
<dbReference type="PANTHER" id="PTHR43030">
    <property type="entry name" value="PHOSPHOENOLPYRUVATE SYNTHASE"/>
    <property type="match status" value="1"/>
</dbReference>
<dbReference type="InterPro" id="IPR036637">
    <property type="entry name" value="Phosphohistidine_dom_sf"/>
</dbReference>
<reference evidence="5 6" key="1">
    <citation type="journal article" date="2016" name="Nat. Commun.">
        <title>Thousands of microbial genomes shed light on interconnected biogeochemical processes in an aquifer system.</title>
        <authorList>
            <person name="Anantharaman K."/>
            <person name="Brown C.T."/>
            <person name="Hug L.A."/>
            <person name="Sharon I."/>
            <person name="Castelle C.J."/>
            <person name="Probst A.J."/>
            <person name="Thomas B.C."/>
            <person name="Singh A."/>
            <person name="Wilkins M.J."/>
            <person name="Karaoz U."/>
            <person name="Brodie E.L."/>
            <person name="Williams K.H."/>
            <person name="Hubbard S.S."/>
            <person name="Banfield J.F."/>
        </authorList>
    </citation>
    <scope>NUCLEOTIDE SEQUENCE [LARGE SCALE GENOMIC DNA]</scope>
</reference>
<evidence type="ECO:0000256" key="1">
    <source>
        <dbReference type="ARBA" id="ARBA00007837"/>
    </source>
</evidence>
<dbReference type="Gene3D" id="3.50.30.10">
    <property type="entry name" value="Phosphohistidine domain"/>
    <property type="match status" value="1"/>
</dbReference>
<keyword evidence="3" id="KW-0067">ATP-binding</keyword>
<comment type="caution">
    <text evidence="5">The sequence shown here is derived from an EMBL/GenBank/DDBJ whole genome shotgun (WGS) entry which is preliminary data.</text>
</comment>
<dbReference type="GO" id="GO:0008986">
    <property type="term" value="F:pyruvate, water dikinase activity"/>
    <property type="evidence" value="ECO:0007669"/>
    <property type="project" value="InterPro"/>
</dbReference>
<gene>
    <name evidence="5" type="ORF">A2731_03490</name>
</gene>
<proteinExistence type="inferred from homology"/>
<dbReference type="AlphaFoldDB" id="A0A1G1XT21"/>
<evidence type="ECO:0000256" key="2">
    <source>
        <dbReference type="ARBA" id="ARBA00022741"/>
    </source>
</evidence>
<evidence type="ECO:0000313" key="6">
    <source>
        <dbReference type="Proteomes" id="UP000176241"/>
    </source>
</evidence>
<dbReference type="InterPro" id="IPR006319">
    <property type="entry name" value="PEP_synth"/>
</dbReference>
<comment type="similarity">
    <text evidence="1">Belongs to the PEP-utilizing enzyme family.</text>
</comment>
<dbReference type="GO" id="GO:0005524">
    <property type="term" value="F:ATP binding"/>
    <property type="evidence" value="ECO:0007669"/>
    <property type="project" value="UniProtKB-KW"/>
</dbReference>
<evidence type="ECO:0000259" key="4">
    <source>
        <dbReference type="Pfam" id="PF00391"/>
    </source>
</evidence>
<dbReference type="Proteomes" id="UP000176241">
    <property type="component" value="Unassembled WGS sequence"/>
</dbReference>
<dbReference type="InterPro" id="IPR008279">
    <property type="entry name" value="PEP-util_enz_mobile_dom"/>
</dbReference>
<dbReference type="EMBL" id="MHIC01000053">
    <property type="protein sequence ID" value="OGY43121.1"/>
    <property type="molecule type" value="Genomic_DNA"/>
</dbReference>
<feature type="domain" description="PEP-utilising enzyme mobile" evidence="4">
    <location>
        <begin position="400"/>
        <end position="470"/>
    </location>
</feature>
<keyword evidence="2" id="KW-0547">Nucleotide-binding</keyword>
<dbReference type="PROSITE" id="PS00370">
    <property type="entry name" value="PEP_ENZYMES_PHOS_SITE"/>
    <property type="match status" value="1"/>
</dbReference>
<dbReference type="SUPFAM" id="SSF52009">
    <property type="entry name" value="Phosphohistidine domain"/>
    <property type="match status" value="1"/>
</dbReference>
<dbReference type="Pfam" id="PF00391">
    <property type="entry name" value="PEP-utilizers"/>
    <property type="match status" value="1"/>
</dbReference>
<organism evidence="5 6">
    <name type="scientific">Candidatus Buchananbacteria bacterium RIFCSPHIGHO2_01_FULL_39_8</name>
    <dbReference type="NCBI Taxonomy" id="1797533"/>
    <lineage>
        <taxon>Bacteria</taxon>
        <taxon>Candidatus Buchananiibacteriota</taxon>
    </lineage>
</organism>